<keyword evidence="2" id="KW-1134">Transmembrane beta strand</keyword>
<dbReference type="STRING" id="560819.SAMN05428998_103264"/>
<name>A0A1Y6BIU6_9PROT</name>
<dbReference type="Gene3D" id="1.20.1600.10">
    <property type="entry name" value="Outer membrane efflux proteins (OEP)"/>
    <property type="match status" value="1"/>
</dbReference>
<dbReference type="GO" id="GO:0015562">
    <property type="term" value="F:efflux transmembrane transporter activity"/>
    <property type="evidence" value="ECO:0007669"/>
    <property type="project" value="InterPro"/>
</dbReference>
<keyword evidence="2" id="KW-0472">Membrane</keyword>
<dbReference type="InterPro" id="IPR003423">
    <property type="entry name" value="OMP_efflux"/>
</dbReference>
<dbReference type="Proteomes" id="UP000192917">
    <property type="component" value="Unassembled WGS sequence"/>
</dbReference>
<proteinExistence type="inferred from homology"/>
<evidence type="ECO:0000313" key="5">
    <source>
        <dbReference type="Proteomes" id="UP000192917"/>
    </source>
</evidence>
<feature type="signal peptide" evidence="2">
    <location>
        <begin position="1"/>
        <end position="24"/>
    </location>
</feature>
<dbReference type="InterPro" id="IPR010131">
    <property type="entry name" value="MdtP/NodT-like"/>
</dbReference>
<dbReference type="GO" id="GO:0005886">
    <property type="term" value="C:plasma membrane"/>
    <property type="evidence" value="ECO:0007669"/>
    <property type="project" value="UniProtKB-SubCell"/>
</dbReference>
<dbReference type="EMBL" id="FWZX01000003">
    <property type="protein sequence ID" value="SMF05327.1"/>
    <property type="molecule type" value="Genomic_DNA"/>
</dbReference>
<dbReference type="PROSITE" id="PS51257">
    <property type="entry name" value="PROKAR_LIPOPROTEIN"/>
    <property type="match status" value="1"/>
</dbReference>
<dbReference type="Pfam" id="PF02321">
    <property type="entry name" value="OEP"/>
    <property type="match status" value="2"/>
</dbReference>
<keyword evidence="5" id="KW-1185">Reference proteome</keyword>
<sequence length="487" mass="52007">MARRAPVPAVPALAALLLAGLALAGCGSLIDTPFEQPAVTVPTAWRAPVPDSSAAATAPGLDRWWLAFGDPTLNALEAEALARNNDLAAATIAVRRALLEAGLAADAYLPHLDAGPDVTRSTELSGSRTTTNSFSVGASVSYEVDLWGRLGSNLDAARWAALASEQDRQATALTLVGTTATLYWNLLFLKERIALAQASIAYAEQTLALARTRLDAGAASPLDVLEAQRSLEAQRATLSDFEQQLFETQSALTILFDGPPEALAVEQATLPRGPLPEVEAGLPVELIGRRPDVRAAQLRLREDLADVDATRASYFPTLSLTGSLGSSSIALKDLLSNPIGTLGAGLVLPFLNFNQMQLDVAVSKTQYQSDVTTYRQTLYQALSDVENALSNRRNLAIQQQHLQATLDAARGAEQLHETRYREGAEQLQDWIDAQENRRTAEENLLQNRLDQLDNQVTLYQALGGGTGLAPAEDLTVPTTEASAAPAQ</sequence>
<accession>A0A1Y6BIU6</accession>
<evidence type="ECO:0000313" key="4">
    <source>
        <dbReference type="EMBL" id="SMF05327.1"/>
    </source>
</evidence>
<dbReference type="PANTHER" id="PTHR30203">
    <property type="entry name" value="OUTER MEMBRANE CATION EFFLUX PROTEIN"/>
    <property type="match status" value="1"/>
</dbReference>
<feature type="chain" id="PRO_5011831198" evidence="2">
    <location>
        <begin position="25"/>
        <end position="487"/>
    </location>
</feature>
<dbReference type="PANTHER" id="PTHR30203:SF32">
    <property type="entry name" value="CATION EFFLUX SYSTEM PROTEIN CUSC"/>
    <property type="match status" value="1"/>
</dbReference>
<organism evidence="4 5">
    <name type="scientific">Tistlia consotensis USBA 355</name>
    <dbReference type="NCBI Taxonomy" id="560819"/>
    <lineage>
        <taxon>Bacteria</taxon>
        <taxon>Pseudomonadati</taxon>
        <taxon>Pseudomonadota</taxon>
        <taxon>Alphaproteobacteria</taxon>
        <taxon>Rhodospirillales</taxon>
        <taxon>Rhodovibrionaceae</taxon>
        <taxon>Tistlia</taxon>
    </lineage>
</organism>
<keyword evidence="2" id="KW-0812">Transmembrane</keyword>
<feature type="region of interest" description="Disordered" evidence="3">
    <location>
        <begin position="467"/>
        <end position="487"/>
    </location>
</feature>
<protein>
    <submittedName>
        <fullName evidence="4">Efflux transporter, outer membrane factor (OMF) lipoprotein, NodT family</fullName>
    </submittedName>
</protein>
<dbReference type="Gene3D" id="2.20.200.10">
    <property type="entry name" value="Outer membrane efflux proteins (OEP)"/>
    <property type="match status" value="1"/>
</dbReference>
<gene>
    <name evidence="4" type="ORF">SAMN05428998_103264</name>
</gene>
<keyword evidence="2" id="KW-0732">Signal</keyword>
<keyword evidence="2" id="KW-0564">Palmitate</keyword>
<evidence type="ECO:0000256" key="2">
    <source>
        <dbReference type="RuleBase" id="RU362097"/>
    </source>
</evidence>
<dbReference type="AlphaFoldDB" id="A0A1Y6BIU6"/>
<evidence type="ECO:0000256" key="1">
    <source>
        <dbReference type="ARBA" id="ARBA00007613"/>
    </source>
</evidence>
<comment type="similarity">
    <text evidence="1 2">Belongs to the outer membrane factor (OMF) (TC 1.B.17) family.</text>
</comment>
<comment type="subcellular location">
    <subcellularLocation>
        <location evidence="2">Cell membrane</location>
        <topology evidence="2">Lipid-anchor</topology>
    </subcellularLocation>
</comment>
<reference evidence="4 5" key="1">
    <citation type="submission" date="2017-04" db="EMBL/GenBank/DDBJ databases">
        <authorList>
            <person name="Afonso C.L."/>
            <person name="Miller P.J."/>
            <person name="Scott M.A."/>
            <person name="Spackman E."/>
            <person name="Goraichik I."/>
            <person name="Dimitrov K.M."/>
            <person name="Suarez D.L."/>
            <person name="Swayne D.E."/>
        </authorList>
    </citation>
    <scope>NUCLEOTIDE SEQUENCE [LARGE SCALE GENOMIC DNA]</scope>
    <source>
        <strain evidence="4 5">USBA 355</strain>
    </source>
</reference>
<dbReference type="RefSeq" id="WP_085121694.1">
    <property type="nucleotide sequence ID" value="NZ_FWZX01000003.1"/>
</dbReference>
<dbReference type="NCBIfam" id="TIGR01845">
    <property type="entry name" value="outer_NodT"/>
    <property type="match status" value="1"/>
</dbReference>
<evidence type="ECO:0000256" key="3">
    <source>
        <dbReference type="SAM" id="MobiDB-lite"/>
    </source>
</evidence>
<dbReference type="SUPFAM" id="SSF56954">
    <property type="entry name" value="Outer membrane efflux proteins (OEP)"/>
    <property type="match status" value="1"/>
</dbReference>
<keyword evidence="2 4" id="KW-0449">Lipoprotein</keyword>